<organism evidence="6 7">
    <name type="scientific">Paraburkholderia podalyriae</name>
    <dbReference type="NCBI Taxonomy" id="1938811"/>
    <lineage>
        <taxon>Bacteria</taxon>
        <taxon>Pseudomonadati</taxon>
        <taxon>Pseudomonadota</taxon>
        <taxon>Betaproteobacteria</taxon>
        <taxon>Burkholderiales</taxon>
        <taxon>Burkholderiaceae</taxon>
        <taxon>Paraburkholderia</taxon>
    </lineage>
</organism>
<dbReference type="Gene3D" id="3.40.190.10">
    <property type="entry name" value="Periplasmic binding protein-like II"/>
    <property type="match status" value="2"/>
</dbReference>
<proteinExistence type="inferred from homology"/>
<dbReference type="InterPro" id="IPR036388">
    <property type="entry name" value="WH-like_DNA-bd_sf"/>
</dbReference>
<dbReference type="SUPFAM" id="SSF53850">
    <property type="entry name" value="Periplasmic binding protein-like II"/>
    <property type="match status" value="1"/>
</dbReference>
<keyword evidence="4" id="KW-0804">Transcription</keyword>
<keyword evidence="7" id="KW-1185">Reference proteome</keyword>
<evidence type="ECO:0000256" key="2">
    <source>
        <dbReference type="ARBA" id="ARBA00023015"/>
    </source>
</evidence>
<evidence type="ECO:0000256" key="4">
    <source>
        <dbReference type="ARBA" id="ARBA00023163"/>
    </source>
</evidence>
<comment type="caution">
    <text evidence="6">The sequence shown here is derived from an EMBL/GenBank/DDBJ whole genome shotgun (WGS) entry which is preliminary data.</text>
</comment>
<dbReference type="Pfam" id="PF00126">
    <property type="entry name" value="HTH_1"/>
    <property type="match status" value="1"/>
</dbReference>
<reference evidence="6 7" key="1">
    <citation type="submission" date="2019-09" db="EMBL/GenBank/DDBJ databases">
        <title>Paraburkholderia podalyriae sp. nov., A South African Podalyria-associated rhizobium.</title>
        <authorList>
            <person name="Mavima L."/>
            <person name="Beukes C.W."/>
            <person name="Palmer M."/>
            <person name="De Meyer S.E."/>
            <person name="James E.K."/>
            <person name="Maluk M."/>
            <person name="Avontuur J.R."/>
            <person name="Chan W.Y."/>
            <person name="Venter S.N."/>
            <person name="Steenkamp E.T."/>
        </authorList>
    </citation>
    <scope>NUCLEOTIDE SEQUENCE [LARGE SCALE GENOMIC DNA]</scope>
    <source>
        <strain evidence="6 7">WC7.3b</strain>
    </source>
</reference>
<comment type="similarity">
    <text evidence="1">Belongs to the LysR transcriptional regulatory family.</text>
</comment>
<dbReference type="InterPro" id="IPR050389">
    <property type="entry name" value="LysR-type_TF"/>
</dbReference>
<dbReference type="PANTHER" id="PTHR30118:SF15">
    <property type="entry name" value="TRANSCRIPTIONAL REGULATORY PROTEIN"/>
    <property type="match status" value="1"/>
</dbReference>
<dbReference type="InterPro" id="IPR005119">
    <property type="entry name" value="LysR_subst-bd"/>
</dbReference>
<dbReference type="InterPro" id="IPR037402">
    <property type="entry name" value="YidZ_PBP2"/>
</dbReference>
<dbReference type="EMBL" id="VZQQ01000036">
    <property type="protein sequence ID" value="MBC8750641.1"/>
    <property type="molecule type" value="Genomic_DNA"/>
</dbReference>
<dbReference type="PRINTS" id="PR00039">
    <property type="entry name" value="HTHLYSR"/>
</dbReference>
<accession>A0ABR7PWH5</accession>
<evidence type="ECO:0000313" key="6">
    <source>
        <dbReference type="EMBL" id="MBC8750641.1"/>
    </source>
</evidence>
<dbReference type="CDD" id="cd08417">
    <property type="entry name" value="PBP2_Nitroaromatics_like"/>
    <property type="match status" value="1"/>
</dbReference>
<evidence type="ECO:0000259" key="5">
    <source>
        <dbReference type="PROSITE" id="PS50931"/>
    </source>
</evidence>
<keyword evidence="2" id="KW-0805">Transcription regulation</keyword>
<sequence>MRPSKVDLNLFVVFEAVYRTRNLTRAAELLFITQPAVSNALARMRKAFDDPLFVSTPAGMVPTPVSENIIGRVREALQLLDSSTHAGERFDPASSQRTFRLSMNDLTEAMLLPALQEVLQHLAPGIRIESYFTTRRDVPEALASGAVHLAIDAPLIDDPYLEQEPMGRDRYACMLRRDHPFTKKKLTTDDYLRFGHIHVSSRRQGPGLVDTELNKLGLRRAIQTRVQHYLVAPLIAMRTDLALTAPLMLLKRYDARILALPFDLPDLETHGYWHRSVAADPAHRWLREQIGRLMRKQRQSGGVTNRYGETSRE</sequence>
<dbReference type="InterPro" id="IPR036390">
    <property type="entry name" value="WH_DNA-bd_sf"/>
</dbReference>
<dbReference type="Pfam" id="PF03466">
    <property type="entry name" value="LysR_substrate"/>
    <property type="match status" value="1"/>
</dbReference>
<name>A0ABR7PWH5_9BURK</name>
<evidence type="ECO:0000256" key="1">
    <source>
        <dbReference type="ARBA" id="ARBA00009437"/>
    </source>
</evidence>
<gene>
    <name evidence="6" type="ORF">F6X42_29870</name>
</gene>
<dbReference type="SUPFAM" id="SSF46785">
    <property type="entry name" value="Winged helix' DNA-binding domain"/>
    <property type="match status" value="1"/>
</dbReference>
<dbReference type="Gene3D" id="1.10.10.10">
    <property type="entry name" value="Winged helix-like DNA-binding domain superfamily/Winged helix DNA-binding domain"/>
    <property type="match status" value="1"/>
</dbReference>
<evidence type="ECO:0000256" key="3">
    <source>
        <dbReference type="ARBA" id="ARBA00023125"/>
    </source>
</evidence>
<protein>
    <submittedName>
        <fullName evidence="6">LysR family transcriptional regulator</fullName>
    </submittedName>
</protein>
<dbReference type="InterPro" id="IPR000847">
    <property type="entry name" value="LysR_HTH_N"/>
</dbReference>
<dbReference type="Proteomes" id="UP000736373">
    <property type="component" value="Unassembled WGS sequence"/>
</dbReference>
<keyword evidence="3" id="KW-0238">DNA-binding</keyword>
<dbReference type="PROSITE" id="PS50931">
    <property type="entry name" value="HTH_LYSR"/>
    <property type="match status" value="1"/>
</dbReference>
<dbReference type="PANTHER" id="PTHR30118">
    <property type="entry name" value="HTH-TYPE TRANSCRIPTIONAL REGULATOR LEUO-RELATED"/>
    <property type="match status" value="1"/>
</dbReference>
<feature type="domain" description="HTH lysR-type" evidence="5">
    <location>
        <begin position="6"/>
        <end position="63"/>
    </location>
</feature>
<evidence type="ECO:0000313" key="7">
    <source>
        <dbReference type="Proteomes" id="UP000736373"/>
    </source>
</evidence>
<dbReference type="RefSeq" id="WP_187637584.1">
    <property type="nucleotide sequence ID" value="NZ_VZQQ01000036.1"/>
</dbReference>